<comment type="similarity">
    <text evidence="7">Belongs to the carotenoid/retinoid oxidoreductase family. CrtISO subfamily.</text>
</comment>
<dbReference type="NCBIfam" id="TIGR02730">
    <property type="entry name" value="carot_isom"/>
    <property type="match status" value="1"/>
</dbReference>
<dbReference type="PANTHER" id="PTHR46313">
    <property type="match status" value="1"/>
</dbReference>
<protein>
    <recommendedName>
        <fullName evidence="8">prolycopene isomerase</fullName>
        <ecNumber evidence="8">5.2.1.13</ecNumber>
    </recommendedName>
</protein>
<proteinExistence type="inferred from homology"/>
<keyword evidence="11" id="KW-0274">FAD</keyword>
<evidence type="ECO:0000256" key="6">
    <source>
        <dbReference type="ARBA" id="ARBA00004900"/>
    </source>
</evidence>
<keyword evidence="12" id="KW-0521">NADP</keyword>
<evidence type="ECO:0000256" key="3">
    <source>
        <dbReference type="ARBA" id="ARBA00001937"/>
    </source>
</evidence>
<reference evidence="18 19" key="1">
    <citation type="journal article" date="2003" name="Nature">
        <title>Genome divergence in two Prochlorococcus ecotypes reflects oceanic niche differentiation.</title>
        <authorList>
            <person name="Rocap G."/>
            <person name="Larimer F.W."/>
            <person name="Lamerdin J.E."/>
            <person name="Malfatti S."/>
            <person name="Chain P."/>
            <person name="Ahlgren N.A."/>
            <person name="Arellano A."/>
            <person name="Coleman M."/>
            <person name="Hauser L."/>
            <person name="Hess W.R."/>
            <person name="Johnson Z.I."/>
            <person name="Land M.L."/>
            <person name="Lindell D."/>
            <person name="Post A.F."/>
            <person name="Regala W."/>
            <person name="Shah M."/>
            <person name="Shaw S.L."/>
            <person name="Steglich C."/>
            <person name="Sullivan M.B."/>
            <person name="Ting C.S."/>
            <person name="Tolonen A."/>
            <person name="Webb E.A."/>
            <person name="Zinser E.R."/>
            <person name="Chisholm S.W."/>
        </authorList>
    </citation>
    <scope>NUCLEOTIDE SEQUENCE [LARGE SCALE GENOMIC DNA]</scope>
    <source>
        <strain evidence="19">CCMP1986 / NIES-2087 / MED4</strain>
    </source>
</reference>
<dbReference type="KEGG" id="pmm:PMM1115"/>
<evidence type="ECO:0000256" key="16">
    <source>
        <dbReference type="ARBA" id="ARBA00023235"/>
    </source>
</evidence>
<dbReference type="AlphaFoldDB" id="Q7V0X9"/>
<dbReference type="EMBL" id="BX548174">
    <property type="protein sequence ID" value="CAE19574.1"/>
    <property type="molecule type" value="Genomic_DNA"/>
</dbReference>
<evidence type="ECO:0000313" key="19">
    <source>
        <dbReference type="Proteomes" id="UP000001026"/>
    </source>
</evidence>
<evidence type="ECO:0000256" key="11">
    <source>
        <dbReference type="ARBA" id="ARBA00022827"/>
    </source>
</evidence>
<evidence type="ECO:0000256" key="4">
    <source>
        <dbReference type="ARBA" id="ARBA00001974"/>
    </source>
</evidence>
<evidence type="ECO:0000256" key="13">
    <source>
        <dbReference type="ARBA" id="ARBA00022946"/>
    </source>
</evidence>
<dbReference type="Gene3D" id="3.50.50.60">
    <property type="entry name" value="FAD/NAD(P)-binding domain"/>
    <property type="match status" value="2"/>
</dbReference>
<evidence type="ECO:0000256" key="10">
    <source>
        <dbReference type="ARBA" id="ARBA00022746"/>
    </source>
</evidence>
<dbReference type="eggNOG" id="COG1233">
    <property type="taxonomic scope" value="Bacteria"/>
</dbReference>
<dbReference type="SUPFAM" id="SSF51905">
    <property type="entry name" value="FAD/NAD(P)-binding domain"/>
    <property type="match status" value="1"/>
</dbReference>
<dbReference type="InterPro" id="IPR036188">
    <property type="entry name" value="FAD/NAD-bd_sf"/>
</dbReference>
<comment type="pathway">
    <text evidence="6">Carotenoid biosynthesis; lycopene biosynthesis.</text>
</comment>
<keyword evidence="13" id="KW-0809">Transit peptide</keyword>
<keyword evidence="9" id="KW-0285">Flavoprotein</keyword>
<dbReference type="EC" id="5.2.1.13" evidence="8"/>
<comment type="subcellular location">
    <subcellularLocation>
        <location evidence="5">Membrane</location>
        <topology evidence="5">Peripheral membrane protein</topology>
    </subcellularLocation>
</comment>
<evidence type="ECO:0000256" key="5">
    <source>
        <dbReference type="ARBA" id="ARBA00004170"/>
    </source>
</evidence>
<dbReference type="InterPro" id="IPR002937">
    <property type="entry name" value="Amino_oxidase"/>
</dbReference>
<evidence type="ECO:0000259" key="17">
    <source>
        <dbReference type="Pfam" id="PF01593"/>
    </source>
</evidence>
<evidence type="ECO:0000256" key="7">
    <source>
        <dbReference type="ARBA" id="ARBA00005855"/>
    </source>
</evidence>
<dbReference type="HOGENOM" id="CLU_019722_4_1_3"/>
<dbReference type="STRING" id="59919.PMM1115"/>
<dbReference type="GO" id="GO:0016491">
    <property type="term" value="F:oxidoreductase activity"/>
    <property type="evidence" value="ECO:0007669"/>
    <property type="project" value="InterPro"/>
</dbReference>
<sequence>MHLLKMINYLLRLIKMKSKMKLNKENFDAIIVGSGIGGLVTASQLAAKGAKVLVLEKYIIPGGSGGSFKRNGYTFDVGASMIFGFGEKGYTNLLTRALKDVNEKCETIPDPVQLEYHLPNKLSISVDKSYQKFISTLSARFPHEKEGINKFYGTCKKVFNCLDSIPLLSIEDPSYLFKVFFKAPLSCLGLARWLPINAGDVARKFIKDPELLKFIDIECFCWSVMPALKTPMINAGMVFTDRHAGGINYPKGGVGKIAEKLVSGLERLGSKIRYRANVTEILLKDGKAVGVKLLNGEEIYTNIVVSNSTRWDTFGLDNLKKGLIKSDQVPKSENKWSETYKPSPSFVSIHLGVTKDLINKDFNCHHIIVENWDELENEKGVIFISIPTILDPSLAPEGKHIIHAFTPSSIEEWEDLSREDYLKKKQVYYSFLIEKISKIIPNLDQNIDHKEIGTPRTHRKFLGRFQGSYGPIPNKKLLGLLPMPFNTTKIKNLYCVGDSCFPGQGLNAVAFSGYACAHKIGSKLNINSFNLPD</sequence>
<comment type="catalytic activity">
    <reaction evidence="1">
        <text>7,7',9,9'-tetra-cis-lycopene = all-trans-lycopene</text>
        <dbReference type="Rhea" id="RHEA:30971"/>
        <dbReference type="ChEBI" id="CHEBI:15948"/>
        <dbReference type="ChEBI" id="CHEBI:62466"/>
        <dbReference type="EC" id="5.2.1.13"/>
    </reaction>
</comment>
<dbReference type="GO" id="GO:0046608">
    <property type="term" value="F:carotenoid isomerase activity"/>
    <property type="evidence" value="ECO:0007669"/>
    <property type="project" value="InterPro"/>
</dbReference>
<dbReference type="GO" id="GO:0016020">
    <property type="term" value="C:membrane"/>
    <property type="evidence" value="ECO:0007669"/>
    <property type="project" value="UniProtKB-SubCell"/>
</dbReference>
<dbReference type="InterPro" id="IPR045892">
    <property type="entry name" value="CrtISO-like"/>
</dbReference>
<keyword evidence="10" id="KW-0125">Carotenoid biosynthesis</keyword>
<dbReference type="InterPro" id="IPR014101">
    <property type="entry name" value="CrtISO"/>
</dbReference>
<feature type="domain" description="Amine oxidase" evidence="17">
    <location>
        <begin position="36"/>
        <end position="424"/>
    </location>
</feature>
<evidence type="ECO:0000313" key="18">
    <source>
        <dbReference type="EMBL" id="CAE19574.1"/>
    </source>
</evidence>
<dbReference type="GO" id="GO:0016117">
    <property type="term" value="P:carotenoid biosynthetic process"/>
    <property type="evidence" value="ECO:0007669"/>
    <property type="project" value="UniProtKB-KW"/>
</dbReference>
<gene>
    <name evidence="18" type="primary">crtH</name>
    <name evidence="18" type="ordered locus">PMM1115</name>
</gene>
<accession>Q7V0X9</accession>
<evidence type="ECO:0000256" key="2">
    <source>
        <dbReference type="ARBA" id="ARBA00001911"/>
    </source>
</evidence>
<keyword evidence="16 18" id="KW-0413">Isomerase</keyword>
<comment type="cofactor">
    <cofactor evidence="4">
        <name>FAD</name>
        <dbReference type="ChEBI" id="CHEBI:57692"/>
    </cofactor>
</comment>
<evidence type="ECO:0000256" key="9">
    <source>
        <dbReference type="ARBA" id="ARBA00022630"/>
    </source>
</evidence>
<evidence type="ECO:0000256" key="8">
    <source>
        <dbReference type="ARBA" id="ARBA00012419"/>
    </source>
</evidence>
<evidence type="ECO:0000256" key="12">
    <source>
        <dbReference type="ARBA" id="ARBA00022857"/>
    </source>
</evidence>
<dbReference type="Gene3D" id="3.90.660.50">
    <property type="match status" value="1"/>
</dbReference>
<name>Q7V0X9_PROMP</name>
<keyword evidence="14" id="KW-0520">NAD</keyword>
<organism evidence="18 19">
    <name type="scientific">Prochlorococcus marinus subsp. pastoris (strain CCMP1986 / NIES-2087 / MED4)</name>
    <dbReference type="NCBI Taxonomy" id="59919"/>
    <lineage>
        <taxon>Bacteria</taxon>
        <taxon>Bacillati</taxon>
        <taxon>Cyanobacteriota</taxon>
        <taxon>Cyanophyceae</taxon>
        <taxon>Synechococcales</taxon>
        <taxon>Prochlorococcaceae</taxon>
        <taxon>Prochlorococcus</taxon>
    </lineage>
</organism>
<dbReference type="Pfam" id="PF01593">
    <property type="entry name" value="Amino_oxidase"/>
    <property type="match status" value="1"/>
</dbReference>
<dbReference type="PANTHER" id="PTHR46313:SF3">
    <property type="entry name" value="PROLYCOPENE ISOMERASE, CHLOROPLASTIC"/>
    <property type="match status" value="1"/>
</dbReference>
<comment type="cofactor">
    <cofactor evidence="2">
        <name>NAD(+)</name>
        <dbReference type="ChEBI" id="CHEBI:57540"/>
    </cofactor>
</comment>
<keyword evidence="15" id="KW-0472">Membrane</keyword>
<evidence type="ECO:0000256" key="15">
    <source>
        <dbReference type="ARBA" id="ARBA00023136"/>
    </source>
</evidence>
<dbReference type="Proteomes" id="UP000001026">
    <property type="component" value="Chromosome"/>
</dbReference>
<evidence type="ECO:0000256" key="14">
    <source>
        <dbReference type="ARBA" id="ARBA00023027"/>
    </source>
</evidence>
<comment type="cofactor">
    <cofactor evidence="3">
        <name>NADP(+)</name>
        <dbReference type="ChEBI" id="CHEBI:58349"/>
    </cofactor>
</comment>
<evidence type="ECO:0000256" key="1">
    <source>
        <dbReference type="ARBA" id="ARBA00000004"/>
    </source>
</evidence>